<feature type="region of interest" description="Disordered" evidence="1">
    <location>
        <begin position="1"/>
        <end position="30"/>
    </location>
</feature>
<feature type="compositionally biased region" description="Basic and acidic residues" evidence="1">
    <location>
        <begin position="97"/>
        <end position="119"/>
    </location>
</feature>
<evidence type="ECO:0000313" key="2">
    <source>
        <dbReference type="EMBL" id="CUS11279.1"/>
    </source>
</evidence>
<keyword evidence="3" id="KW-1185">Reference proteome</keyword>
<protein>
    <submittedName>
        <fullName evidence="2">Uncharacterized protein</fullName>
    </submittedName>
</protein>
<feature type="compositionally biased region" description="Polar residues" evidence="1">
    <location>
        <begin position="1"/>
        <end position="17"/>
    </location>
</feature>
<dbReference type="EMBL" id="LN891026">
    <property type="protein sequence ID" value="CUS11279.1"/>
    <property type="molecule type" value="Genomic_DNA"/>
</dbReference>
<reference evidence="2" key="1">
    <citation type="submission" date="2015-10" db="EMBL/GenBank/DDBJ databases">
        <authorList>
            <person name="Regsiter A."/>
            <person name="william w."/>
        </authorList>
    </citation>
    <scope>NUCLEOTIDE SEQUENCE</scope>
    <source>
        <strain evidence="2">Montdore</strain>
    </source>
</reference>
<sequence length="119" mass="13532">MFAKKTTTLGDLQNQFNEEVPDPIGTRGTLNRSVLSPKLDMIQPPTPNQIPHQESANHEVMKGDPRYSLREPQYAEELCVGFRTSVLFIESLDLNIEDPRPHRGNQEATDGEKRDNYLP</sequence>
<evidence type="ECO:0000256" key="1">
    <source>
        <dbReference type="SAM" id="MobiDB-lite"/>
    </source>
</evidence>
<organism evidence="2 3">
    <name type="scientific">Tuber aestivum</name>
    <name type="common">summer truffle</name>
    <dbReference type="NCBI Taxonomy" id="59557"/>
    <lineage>
        <taxon>Eukaryota</taxon>
        <taxon>Fungi</taxon>
        <taxon>Dikarya</taxon>
        <taxon>Ascomycota</taxon>
        <taxon>Pezizomycotina</taxon>
        <taxon>Pezizomycetes</taxon>
        <taxon>Pezizales</taxon>
        <taxon>Tuberaceae</taxon>
        <taxon>Tuber</taxon>
    </lineage>
</organism>
<evidence type="ECO:0000313" key="3">
    <source>
        <dbReference type="Proteomes" id="UP001412239"/>
    </source>
</evidence>
<name>A0A292PUQ0_9PEZI</name>
<feature type="region of interest" description="Disordered" evidence="1">
    <location>
        <begin position="39"/>
        <end position="58"/>
    </location>
</feature>
<dbReference type="Proteomes" id="UP001412239">
    <property type="component" value="Unassembled WGS sequence"/>
</dbReference>
<proteinExistence type="predicted"/>
<accession>A0A292PUQ0</accession>
<dbReference type="AlphaFoldDB" id="A0A292PUQ0"/>
<gene>
    <name evidence="2" type="ORF">GSTUAT00004643001</name>
</gene>
<feature type="region of interest" description="Disordered" evidence="1">
    <location>
        <begin position="95"/>
        <end position="119"/>
    </location>
</feature>